<keyword evidence="1" id="KW-0812">Transmembrane</keyword>
<feature type="transmembrane region" description="Helical" evidence="1">
    <location>
        <begin position="48"/>
        <end position="70"/>
    </location>
</feature>
<reference evidence="5 6" key="1">
    <citation type="journal article" date="2019" name="Syst. Appl. Microbiol.">
        <title>Polyphasic characterization of two novel Lactobacillus spp. isolated from blown salami packages: Description of Lactobacillus halodurans sp. nov. and Lactobacillus salsicarnum sp. nov.</title>
        <authorList>
            <person name="Schuster J.A."/>
            <person name="Klingl A."/>
            <person name="Vogel R.F."/>
            <person name="Ehrmann M.A."/>
        </authorList>
    </citation>
    <scope>NUCLEOTIDE SEQUENCE [LARGE SCALE GENOMIC DNA]</scope>
    <source>
        <strain evidence="4 5">TMW 1.1920</strain>
        <strain evidence="3 6">TMW 1.2172</strain>
    </source>
</reference>
<keyword evidence="5" id="KW-1185">Reference proteome</keyword>
<evidence type="ECO:0000313" key="3">
    <source>
        <dbReference type="EMBL" id="MQS77432.1"/>
    </source>
</evidence>
<comment type="caution">
    <text evidence="3">The sequence shown here is derived from an EMBL/GenBank/DDBJ whole genome shotgun (WGS) entry which is preliminary data.</text>
</comment>
<dbReference type="EMBL" id="VDFO01000077">
    <property type="protein sequence ID" value="MQS98617.1"/>
    <property type="molecule type" value="Genomic_DNA"/>
</dbReference>
<keyword evidence="1" id="KW-1133">Transmembrane helix</keyword>
<dbReference type="AlphaFoldDB" id="A0A5P0ZTG5"/>
<evidence type="ECO:0000313" key="6">
    <source>
        <dbReference type="Proteomes" id="UP000414364"/>
    </source>
</evidence>
<accession>A0A5P0ZTG5</accession>
<dbReference type="PANTHER" id="PTHR34473">
    <property type="entry name" value="UPF0699 TRANSMEMBRANE PROTEIN YDBS"/>
    <property type="match status" value="1"/>
</dbReference>
<dbReference type="Pfam" id="PF03703">
    <property type="entry name" value="bPH_2"/>
    <property type="match status" value="1"/>
</dbReference>
<dbReference type="Proteomes" id="UP000371423">
    <property type="component" value="Unassembled WGS sequence"/>
</dbReference>
<keyword evidence="1" id="KW-0472">Membrane</keyword>
<evidence type="ECO:0000259" key="2">
    <source>
        <dbReference type="Pfam" id="PF03703"/>
    </source>
</evidence>
<dbReference type="InterPro" id="IPR005182">
    <property type="entry name" value="YdbS-like_PH"/>
</dbReference>
<dbReference type="EMBL" id="VDFP01000262">
    <property type="protein sequence ID" value="MQS77432.1"/>
    <property type="molecule type" value="Genomic_DNA"/>
</dbReference>
<evidence type="ECO:0000313" key="4">
    <source>
        <dbReference type="EMBL" id="MQS98617.1"/>
    </source>
</evidence>
<name>A0A5P0ZTG5_9LACO</name>
<gene>
    <name evidence="4" type="ORF">FHL05_12220</name>
    <name evidence="3" type="ORF">FHL06_14050</name>
</gene>
<dbReference type="OrthoDB" id="1750577at2"/>
<proteinExistence type="predicted"/>
<dbReference type="RefSeq" id="WP_153387273.1">
    <property type="nucleotide sequence ID" value="NZ_VDFO01000077.1"/>
</dbReference>
<evidence type="ECO:0000313" key="5">
    <source>
        <dbReference type="Proteomes" id="UP000371423"/>
    </source>
</evidence>
<sequence length="161" mass="18655">MKKIQKLPTEIKSIWRINAAVDFFITLVIALGFFIWRNFSSNGFQKVLSVIIIISVSFAIISLISELSLINYHWKYWTYFVDERQVELHYGFFFQKEIVIPISRVQNVTLSQGPFLRLKDLQKITVQTAAGAKEIDGLKTTEANKIKDLIMRLAREAKNDI</sequence>
<dbReference type="PANTHER" id="PTHR34473:SF2">
    <property type="entry name" value="UPF0699 TRANSMEMBRANE PROTEIN YDBT"/>
    <property type="match status" value="1"/>
</dbReference>
<dbReference type="Proteomes" id="UP000414364">
    <property type="component" value="Unassembled WGS sequence"/>
</dbReference>
<feature type="transmembrane region" description="Helical" evidence="1">
    <location>
        <begin position="20"/>
        <end position="36"/>
    </location>
</feature>
<feature type="domain" description="YdbS-like PH" evidence="2">
    <location>
        <begin position="74"/>
        <end position="150"/>
    </location>
</feature>
<evidence type="ECO:0000256" key="1">
    <source>
        <dbReference type="SAM" id="Phobius"/>
    </source>
</evidence>
<protein>
    <recommendedName>
        <fullName evidence="2">YdbS-like PH domain-containing protein</fullName>
    </recommendedName>
</protein>
<organism evidence="3 6">
    <name type="scientific">Companilactobacillus halodurans</name>
    <dbReference type="NCBI Taxonomy" id="2584183"/>
    <lineage>
        <taxon>Bacteria</taxon>
        <taxon>Bacillati</taxon>
        <taxon>Bacillota</taxon>
        <taxon>Bacilli</taxon>
        <taxon>Lactobacillales</taxon>
        <taxon>Lactobacillaceae</taxon>
        <taxon>Companilactobacillus</taxon>
    </lineage>
</organism>